<dbReference type="PANTHER" id="PTHR30465">
    <property type="entry name" value="INNER MEMBRANE ABC TRANSPORTER"/>
    <property type="match status" value="1"/>
</dbReference>
<evidence type="ECO:0000256" key="6">
    <source>
        <dbReference type="ARBA" id="ARBA00023136"/>
    </source>
</evidence>
<feature type="transmembrane region" description="Helical" evidence="7">
    <location>
        <begin position="115"/>
        <end position="139"/>
    </location>
</feature>
<evidence type="ECO:0000313" key="9">
    <source>
        <dbReference type="EMBL" id="MBP0725473.1"/>
    </source>
</evidence>
<evidence type="ECO:0000256" key="2">
    <source>
        <dbReference type="ARBA" id="ARBA00022448"/>
    </source>
</evidence>
<evidence type="ECO:0000259" key="8">
    <source>
        <dbReference type="PROSITE" id="PS50928"/>
    </source>
</evidence>
<dbReference type="AlphaFoldDB" id="A0A940NV55"/>
<dbReference type="PANTHER" id="PTHR30465:SF44">
    <property type="entry name" value="ABC-TYPE DIPEPTIDE_OLIGOPEPTIDE TRANSPORT SYSTEM, PERMEASE COMPONENT"/>
    <property type="match status" value="1"/>
</dbReference>
<name>A0A940NV55_9BACI</name>
<dbReference type="GO" id="GO:0055085">
    <property type="term" value="P:transmembrane transport"/>
    <property type="evidence" value="ECO:0007669"/>
    <property type="project" value="InterPro"/>
</dbReference>
<feature type="transmembrane region" description="Helical" evidence="7">
    <location>
        <begin position="216"/>
        <end position="237"/>
    </location>
</feature>
<feature type="domain" description="ABC transmembrane type-1" evidence="8">
    <location>
        <begin position="69"/>
        <end position="269"/>
    </location>
</feature>
<dbReference type="EMBL" id="JAGIYQ010000005">
    <property type="protein sequence ID" value="MBP0725473.1"/>
    <property type="molecule type" value="Genomic_DNA"/>
</dbReference>
<proteinExistence type="inferred from homology"/>
<protein>
    <submittedName>
        <fullName evidence="9">ABC transporter permease subunit</fullName>
    </submittedName>
</protein>
<dbReference type="SUPFAM" id="SSF161098">
    <property type="entry name" value="MetI-like"/>
    <property type="match status" value="1"/>
</dbReference>
<dbReference type="InterPro" id="IPR000515">
    <property type="entry name" value="MetI-like"/>
</dbReference>
<feature type="transmembrane region" description="Helical" evidence="7">
    <location>
        <begin position="243"/>
        <end position="265"/>
    </location>
</feature>
<dbReference type="InterPro" id="IPR035906">
    <property type="entry name" value="MetI-like_sf"/>
</dbReference>
<comment type="subcellular location">
    <subcellularLocation>
        <location evidence="1 7">Cell membrane</location>
        <topology evidence="1 7">Multi-pass membrane protein</topology>
    </subcellularLocation>
</comment>
<keyword evidence="4 7" id="KW-0812">Transmembrane</keyword>
<dbReference type="Proteomes" id="UP000682134">
    <property type="component" value="Unassembled WGS sequence"/>
</dbReference>
<keyword evidence="10" id="KW-1185">Reference proteome</keyword>
<dbReference type="Gene3D" id="1.10.3720.10">
    <property type="entry name" value="MetI-like"/>
    <property type="match status" value="1"/>
</dbReference>
<accession>A0A940NV55</accession>
<evidence type="ECO:0000256" key="4">
    <source>
        <dbReference type="ARBA" id="ARBA00022692"/>
    </source>
</evidence>
<dbReference type="CDD" id="cd06261">
    <property type="entry name" value="TM_PBP2"/>
    <property type="match status" value="1"/>
</dbReference>
<sequence length="283" mass="33148">MKFVLKKFVSLLCIYVSIFLLLLVPFYFSGFKGIPPLNLTNLLHPFSINYVDFNTKRKIFVLPLLLDKYSYSMTLLFVSFIIAIICATFLNYLFEISSSRIRKFIRSLLDVFESVPEVMLVMLLQIGIASIFMATGYLVADIVVFGEERTYLLPIICLSIVPTIYLFRMMVLETENQRIQPYVEFAISKGFSKTYILFRHMFPNIIINLLNYSRSIFLFMLSNLIIIEILFNIQGYMNAIRNYYFFTFDICLIWFFLLVTPFYIINTVFLFIASKWSGGEVID</sequence>
<dbReference type="RefSeq" id="WP_209405062.1">
    <property type="nucleotide sequence ID" value="NZ_JAGIYQ010000005.1"/>
</dbReference>
<evidence type="ECO:0000256" key="1">
    <source>
        <dbReference type="ARBA" id="ARBA00004651"/>
    </source>
</evidence>
<dbReference type="PROSITE" id="PS50928">
    <property type="entry name" value="ABC_TM1"/>
    <property type="match status" value="1"/>
</dbReference>
<organism evidence="9 10">
    <name type="scientific">Gottfriedia endophytica</name>
    <dbReference type="NCBI Taxonomy" id="2820819"/>
    <lineage>
        <taxon>Bacteria</taxon>
        <taxon>Bacillati</taxon>
        <taxon>Bacillota</taxon>
        <taxon>Bacilli</taxon>
        <taxon>Bacillales</taxon>
        <taxon>Bacillaceae</taxon>
        <taxon>Gottfriedia</taxon>
    </lineage>
</organism>
<evidence type="ECO:0000256" key="7">
    <source>
        <dbReference type="RuleBase" id="RU363032"/>
    </source>
</evidence>
<feature type="transmembrane region" description="Helical" evidence="7">
    <location>
        <begin position="71"/>
        <end position="94"/>
    </location>
</feature>
<dbReference type="GO" id="GO:0005886">
    <property type="term" value="C:plasma membrane"/>
    <property type="evidence" value="ECO:0007669"/>
    <property type="project" value="UniProtKB-SubCell"/>
</dbReference>
<keyword evidence="3" id="KW-1003">Cell membrane</keyword>
<evidence type="ECO:0000313" key="10">
    <source>
        <dbReference type="Proteomes" id="UP000682134"/>
    </source>
</evidence>
<evidence type="ECO:0000256" key="3">
    <source>
        <dbReference type="ARBA" id="ARBA00022475"/>
    </source>
</evidence>
<feature type="transmembrane region" description="Helical" evidence="7">
    <location>
        <begin position="151"/>
        <end position="171"/>
    </location>
</feature>
<evidence type="ECO:0000256" key="5">
    <source>
        <dbReference type="ARBA" id="ARBA00022989"/>
    </source>
</evidence>
<keyword evidence="5 7" id="KW-1133">Transmembrane helix</keyword>
<keyword evidence="6 7" id="KW-0472">Membrane</keyword>
<reference evidence="9" key="1">
    <citation type="submission" date="2021-04" db="EMBL/GenBank/DDBJ databases">
        <title>Genome seq and assembly of Bacillus sp.</title>
        <authorList>
            <person name="Chhetri G."/>
        </authorList>
    </citation>
    <scope>NUCLEOTIDE SEQUENCE</scope>
    <source>
        <strain evidence="9">RG28</strain>
    </source>
</reference>
<gene>
    <name evidence="9" type="ORF">J5Y03_09755</name>
</gene>
<comment type="caution">
    <text evidence="9">The sequence shown here is derived from an EMBL/GenBank/DDBJ whole genome shotgun (WGS) entry which is preliminary data.</text>
</comment>
<feature type="transmembrane region" description="Helical" evidence="7">
    <location>
        <begin position="9"/>
        <end position="28"/>
    </location>
</feature>
<comment type="similarity">
    <text evidence="7">Belongs to the binding-protein-dependent transport system permease family.</text>
</comment>
<keyword evidence="2 7" id="KW-0813">Transport</keyword>
<dbReference type="Pfam" id="PF00528">
    <property type="entry name" value="BPD_transp_1"/>
    <property type="match status" value="1"/>
</dbReference>